<dbReference type="Proteomes" id="UP001251524">
    <property type="component" value="Unassembled WGS sequence"/>
</dbReference>
<proteinExistence type="predicted"/>
<sequence>MIDTPEKPYQETVSCEARQDEGVIFIKVVAMPYEAAVEFDVTQARAFAQEILSAVAIVEAGWVGKSEGAPNAGGA</sequence>
<gene>
    <name evidence="1" type="ORF">J2X06_001278</name>
</gene>
<evidence type="ECO:0000313" key="2">
    <source>
        <dbReference type="Proteomes" id="UP001251524"/>
    </source>
</evidence>
<accession>A0ABU1W9I4</accession>
<dbReference type="RefSeq" id="WP_310059794.1">
    <property type="nucleotide sequence ID" value="NZ_JAVDVY010000001.1"/>
</dbReference>
<name>A0ABU1W9I4_9GAMM</name>
<reference evidence="1 2" key="1">
    <citation type="submission" date="2023-07" db="EMBL/GenBank/DDBJ databases">
        <title>Sorghum-associated microbial communities from plants grown in Nebraska, USA.</title>
        <authorList>
            <person name="Schachtman D."/>
        </authorList>
    </citation>
    <scope>NUCLEOTIDE SEQUENCE [LARGE SCALE GENOMIC DNA]</scope>
    <source>
        <strain evidence="1 2">BE198</strain>
    </source>
</reference>
<organism evidence="1 2">
    <name type="scientific">Lysobacter niastensis</name>
    <dbReference type="NCBI Taxonomy" id="380629"/>
    <lineage>
        <taxon>Bacteria</taxon>
        <taxon>Pseudomonadati</taxon>
        <taxon>Pseudomonadota</taxon>
        <taxon>Gammaproteobacteria</taxon>
        <taxon>Lysobacterales</taxon>
        <taxon>Lysobacteraceae</taxon>
        <taxon>Lysobacter</taxon>
    </lineage>
</organism>
<evidence type="ECO:0000313" key="1">
    <source>
        <dbReference type="EMBL" id="MDR7134094.1"/>
    </source>
</evidence>
<protein>
    <submittedName>
        <fullName evidence="1">Uncharacterized protein</fullName>
    </submittedName>
</protein>
<dbReference type="EMBL" id="JAVDVY010000001">
    <property type="protein sequence ID" value="MDR7134094.1"/>
    <property type="molecule type" value="Genomic_DNA"/>
</dbReference>
<comment type="caution">
    <text evidence="1">The sequence shown here is derived from an EMBL/GenBank/DDBJ whole genome shotgun (WGS) entry which is preliminary data.</text>
</comment>
<keyword evidence="2" id="KW-1185">Reference proteome</keyword>